<accession>A0A7G8LIU7</accession>
<sequence>MSFQNSIVLLCCPLNGQTKRDLPQVSGVKWVDG</sequence>
<dbReference type="RefSeq" id="YP_010246158.1">
    <property type="nucleotide sequence ID" value="NC_060133.1"/>
</dbReference>
<dbReference type="Proteomes" id="UP000515957">
    <property type="component" value="Segment"/>
</dbReference>
<dbReference type="EMBL" id="MT658805">
    <property type="protein sequence ID" value="QNJ57169.1"/>
    <property type="molecule type" value="Genomic_DNA"/>
</dbReference>
<gene>
    <name evidence="1" type="primary">45</name>
    <name evidence="1" type="ORF">SEA_RABBITRUN_45</name>
</gene>
<organism evidence="1 2">
    <name type="scientific">Gordonia phage Rabbitrun</name>
    <dbReference type="NCBI Taxonomy" id="2762280"/>
    <lineage>
        <taxon>Viruses</taxon>
        <taxon>Duplodnaviria</taxon>
        <taxon>Heunggongvirae</taxon>
        <taxon>Uroviricota</taxon>
        <taxon>Caudoviricetes</taxon>
        <taxon>Deeyouvirinae</taxon>
        <taxon>Nevillevirus</taxon>
        <taxon>Nevillevirus rabbitrun</taxon>
    </lineage>
</organism>
<dbReference type="KEGG" id="vg:70080695"/>
<keyword evidence="2" id="KW-1185">Reference proteome</keyword>
<reference evidence="1 2" key="1">
    <citation type="submission" date="2020-06" db="EMBL/GenBank/DDBJ databases">
        <authorList>
            <person name="Herren C.D."/>
            <person name="Smith Caldas M."/>
            <person name="Brooke G.M."/>
            <person name="Cabrera L.J."/>
            <person name="Caudill C.B."/>
            <person name="Ewell K.O."/>
            <person name="Haas C.L."/>
            <person name="Shapland G.L."/>
            <person name="Sitek C.J."/>
            <person name="Thompson J.S."/>
            <person name="Pollenz R.S."/>
            <person name="Garlena R.A."/>
            <person name="Russell D.A."/>
            <person name="Pope W.H."/>
            <person name="Jacobs-Sera D."/>
            <person name="Hatfull G.F."/>
        </authorList>
    </citation>
    <scope>NUCLEOTIDE SEQUENCE [LARGE SCALE GENOMIC DNA]</scope>
</reference>
<evidence type="ECO:0000313" key="2">
    <source>
        <dbReference type="Proteomes" id="UP000515957"/>
    </source>
</evidence>
<protein>
    <submittedName>
        <fullName evidence="1">Uncharacterized protein</fullName>
    </submittedName>
</protein>
<name>A0A7G8LIU7_9CAUD</name>
<dbReference type="GeneID" id="70080695"/>
<proteinExistence type="predicted"/>
<evidence type="ECO:0000313" key="1">
    <source>
        <dbReference type="EMBL" id="QNJ57169.1"/>
    </source>
</evidence>